<dbReference type="Gene3D" id="3.40.250.10">
    <property type="entry name" value="Rhodanese-like domain"/>
    <property type="match status" value="1"/>
</dbReference>
<accession>A0A1M5WWH1</accession>
<dbReference type="PROSITE" id="PS50206">
    <property type="entry name" value="RHODANESE_3"/>
    <property type="match status" value="1"/>
</dbReference>
<dbReference type="RefSeq" id="WP_073017853.1">
    <property type="nucleotide sequence ID" value="NZ_FQXU01000004.1"/>
</dbReference>
<evidence type="ECO:0000259" key="1">
    <source>
        <dbReference type="PROSITE" id="PS50206"/>
    </source>
</evidence>
<dbReference type="Proteomes" id="UP000184241">
    <property type="component" value="Unassembled WGS sequence"/>
</dbReference>
<evidence type="ECO:0000313" key="3">
    <source>
        <dbReference type="Proteomes" id="UP000184241"/>
    </source>
</evidence>
<dbReference type="AlphaFoldDB" id="A0A1M5WWH1"/>
<sequence length="106" mass="12559">MESKITNLTYTQTKKLIESNPNLKILDVRSYSEFKEGHVSGAVNIAYEELEYDLEDFSPNRKDPVLVYCRTGRRSHLAIDTMKEFEYENIYHLYEGISEWPYELIK</sequence>
<dbReference type="EMBL" id="FQXU01000004">
    <property type="protein sequence ID" value="SHH91841.1"/>
    <property type="molecule type" value="Genomic_DNA"/>
</dbReference>
<dbReference type="CDD" id="cd00158">
    <property type="entry name" value="RHOD"/>
    <property type="match status" value="1"/>
</dbReference>
<organism evidence="2 3">
    <name type="scientific">Clostridium intestinale DSM 6191</name>
    <dbReference type="NCBI Taxonomy" id="1121320"/>
    <lineage>
        <taxon>Bacteria</taxon>
        <taxon>Bacillati</taxon>
        <taxon>Bacillota</taxon>
        <taxon>Clostridia</taxon>
        <taxon>Eubacteriales</taxon>
        <taxon>Clostridiaceae</taxon>
        <taxon>Clostridium</taxon>
    </lineage>
</organism>
<reference evidence="2 3" key="1">
    <citation type="submission" date="2016-11" db="EMBL/GenBank/DDBJ databases">
        <authorList>
            <person name="Jaros S."/>
            <person name="Januszkiewicz K."/>
            <person name="Wedrychowicz H."/>
        </authorList>
    </citation>
    <scope>NUCLEOTIDE SEQUENCE [LARGE SCALE GENOMIC DNA]</scope>
    <source>
        <strain evidence="2 3">DSM 6191</strain>
    </source>
</reference>
<keyword evidence="2" id="KW-0808">Transferase</keyword>
<proteinExistence type="predicted"/>
<name>A0A1M5WWH1_9CLOT</name>
<dbReference type="InterPro" id="IPR001763">
    <property type="entry name" value="Rhodanese-like_dom"/>
</dbReference>
<feature type="domain" description="Rhodanese" evidence="1">
    <location>
        <begin position="19"/>
        <end position="106"/>
    </location>
</feature>
<dbReference type="SMART" id="SM00450">
    <property type="entry name" value="RHOD"/>
    <property type="match status" value="1"/>
</dbReference>
<dbReference type="SUPFAM" id="SSF52821">
    <property type="entry name" value="Rhodanese/Cell cycle control phosphatase"/>
    <property type="match status" value="1"/>
</dbReference>
<dbReference type="Pfam" id="PF00581">
    <property type="entry name" value="Rhodanese"/>
    <property type="match status" value="1"/>
</dbReference>
<gene>
    <name evidence="2" type="ORF">SAMN02745941_01294</name>
</gene>
<protein>
    <submittedName>
        <fullName evidence="2">Rhodanese-related sulfurtransferase</fullName>
    </submittedName>
</protein>
<dbReference type="PANTHER" id="PTHR44086">
    <property type="entry name" value="THIOSULFATE SULFURTRANSFERASE RDL2, MITOCHONDRIAL-RELATED"/>
    <property type="match status" value="1"/>
</dbReference>
<dbReference type="InterPro" id="IPR036873">
    <property type="entry name" value="Rhodanese-like_dom_sf"/>
</dbReference>
<dbReference type="GO" id="GO:0004792">
    <property type="term" value="F:thiosulfate-cyanide sulfurtransferase activity"/>
    <property type="evidence" value="ECO:0007669"/>
    <property type="project" value="TreeGrafter"/>
</dbReference>
<dbReference type="PANTHER" id="PTHR44086:SF13">
    <property type="entry name" value="THIOSULFATE SULFURTRANSFERASE PSPE"/>
    <property type="match status" value="1"/>
</dbReference>
<evidence type="ECO:0000313" key="2">
    <source>
        <dbReference type="EMBL" id="SHH91841.1"/>
    </source>
</evidence>